<proteinExistence type="predicted"/>
<name>A0A8H7DE77_9AGAR</name>
<evidence type="ECO:0000256" key="1">
    <source>
        <dbReference type="SAM" id="MobiDB-lite"/>
    </source>
</evidence>
<sequence length="139" mass="15524">MFPPSVVLPDAVITSILDNFAFNTKMAVTRFVEPYRHLKRYPDRLWRLLRDLVPEFEKIAADRKAENAANRKKKKEANARALKEAEEGSDDIEMEVVDELRDVTAAAVNISCTSKKTKQPAKTASPAATSAHNIQSIIA</sequence>
<dbReference type="EMBL" id="JACAZI010000001">
    <property type="protein sequence ID" value="KAF7372219.1"/>
    <property type="molecule type" value="Genomic_DNA"/>
</dbReference>
<comment type="caution">
    <text evidence="2">The sequence shown here is derived from an EMBL/GenBank/DDBJ whole genome shotgun (WGS) entry which is preliminary data.</text>
</comment>
<feature type="compositionally biased region" description="Low complexity" evidence="1">
    <location>
        <begin position="120"/>
        <end position="131"/>
    </location>
</feature>
<evidence type="ECO:0000313" key="2">
    <source>
        <dbReference type="EMBL" id="KAF7372219.1"/>
    </source>
</evidence>
<feature type="region of interest" description="Disordered" evidence="1">
    <location>
        <begin position="63"/>
        <end position="88"/>
    </location>
</feature>
<feature type="compositionally biased region" description="Basic and acidic residues" evidence="1">
    <location>
        <begin position="76"/>
        <end position="86"/>
    </location>
</feature>
<gene>
    <name evidence="2" type="ORF">MVEN_00081300</name>
</gene>
<dbReference type="AlphaFoldDB" id="A0A8H7DE77"/>
<dbReference type="Proteomes" id="UP000620124">
    <property type="component" value="Unassembled WGS sequence"/>
</dbReference>
<reference evidence="2" key="1">
    <citation type="submission" date="2020-05" db="EMBL/GenBank/DDBJ databases">
        <title>Mycena genomes resolve the evolution of fungal bioluminescence.</title>
        <authorList>
            <person name="Tsai I.J."/>
        </authorList>
    </citation>
    <scope>NUCLEOTIDE SEQUENCE</scope>
    <source>
        <strain evidence="2">CCC161011</strain>
    </source>
</reference>
<accession>A0A8H7DE77</accession>
<protein>
    <submittedName>
        <fullName evidence="2">Uncharacterized protein</fullName>
    </submittedName>
</protein>
<keyword evidence="3" id="KW-1185">Reference proteome</keyword>
<organism evidence="2 3">
    <name type="scientific">Mycena venus</name>
    <dbReference type="NCBI Taxonomy" id="2733690"/>
    <lineage>
        <taxon>Eukaryota</taxon>
        <taxon>Fungi</taxon>
        <taxon>Dikarya</taxon>
        <taxon>Basidiomycota</taxon>
        <taxon>Agaricomycotina</taxon>
        <taxon>Agaricomycetes</taxon>
        <taxon>Agaricomycetidae</taxon>
        <taxon>Agaricales</taxon>
        <taxon>Marasmiineae</taxon>
        <taxon>Mycenaceae</taxon>
        <taxon>Mycena</taxon>
    </lineage>
</organism>
<feature type="region of interest" description="Disordered" evidence="1">
    <location>
        <begin position="114"/>
        <end position="139"/>
    </location>
</feature>
<evidence type="ECO:0000313" key="3">
    <source>
        <dbReference type="Proteomes" id="UP000620124"/>
    </source>
</evidence>